<feature type="region of interest" description="Disordered" evidence="7">
    <location>
        <begin position="1"/>
        <end position="29"/>
    </location>
</feature>
<sequence>MHETELTIAELGNDPPLIADGRSGPPDRREVSARWLTGTFLTGLTSTVLMGVALVVALDGREQLATPPEIADIGTVAREYGGGEEAKTARLVPPRQVARARNKRRMEVSMMTQVGDRNLVRTIPFVQIKMPLAAGYKTSRPYPPFDPLEVFAEDGAAAETASTIAGGQIYGSKVESEMSLKTVDFPMDTAVFDEKSGLTAAEVEEVVRATGADLTDGAIQVAALHYVDPQRFGDSLAAQALTASLGVRIVPENVSVFPRVEETASELAYAEDLIPLARERELIEALADAGYAGDDAKSLAEAVAMRLHATALKPGTVLTVGLEVRGERARMVRLGVYAKTQHILTVAVDDRSVIVAAPEPEPNPGLQTAFDDTPIITTRGALPTVYDGIYQAAYSYGMSRSMTRQLIKLLASEVDFQSRLSPTDQIEVFFSQPDENDQVSKDSELLYVAANFGGTLRTYYRFAFADGSVEYFDEEGRSSQQFLLRKPVPTGQFRSGFGSRRHPLLGYTRMHTGVDWAAPRGTPILAAGNGVVQKSGWSGGYGRQTVIRHANGYETSYSHQSGIAAGVKPGTRVRQGQVIGFVGNTGLSTGPHLHYELIVNDRKVDPMRVRLPSGRVLKGSDLARFNAERERIDKLLKEEEGGPLKVASVKAAEQE</sequence>
<evidence type="ECO:0000313" key="11">
    <source>
        <dbReference type="Proteomes" id="UP000680348"/>
    </source>
</evidence>
<feature type="transmembrane region" description="Helical" evidence="8">
    <location>
        <begin position="35"/>
        <end position="58"/>
    </location>
</feature>
<evidence type="ECO:0000256" key="7">
    <source>
        <dbReference type="SAM" id="MobiDB-lite"/>
    </source>
</evidence>
<evidence type="ECO:0000313" key="10">
    <source>
        <dbReference type="EMBL" id="MBS3648151.1"/>
    </source>
</evidence>
<reference evidence="10" key="1">
    <citation type="submission" date="2021-04" db="EMBL/GenBank/DDBJ databases">
        <title>Pseudaminobacter soli sp. nov., isolated from paddy soil contaminated by heavy metals.</title>
        <authorList>
            <person name="Zhang K."/>
        </authorList>
    </citation>
    <scope>NUCLEOTIDE SEQUENCE</scope>
    <source>
        <strain evidence="10">19-2017</strain>
    </source>
</reference>
<keyword evidence="3" id="KW-0479">Metal-binding</keyword>
<keyword evidence="8" id="KW-0812">Transmembrane</keyword>
<evidence type="ECO:0000256" key="5">
    <source>
        <dbReference type="ARBA" id="ARBA00022833"/>
    </source>
</evidence>
<gene>
    <name evidence="10" type="ORF">KEU06_05860</name>
</gene>
<dbReference type="InterPro" id="IPR050570">
    <property type="entry name" value="Cell_wall_metabolism_enzyme"/>
</dbReference>
<dbReference type="PANTHER" id="PTHR21666">
    <property type="entry name" value="PEPTIDASE-RELATED"/>
    <property type="match status" value="1"/>
</dbReference>
<keyword evidence="11" id="KW-1185">Reference proteome</keyword>
<dbReference type="Gene3D" id="2.70.70.10">
    <property type="entry name" value="Glucose Permease (Domain IIA)"/>
    <property type="match status" value="1"/>
</dbReference>
<dbReference type="EMBL" id="JAGWCR010000002">
    <property type="protein sequence ID" value="MBS3648151.1"/>
    <property type="molecule type" value="Genomic_DNA"/>
</dbReference>
<proteinExistence type="predicted"/>
<dbReference type="Gene3D" id="3.10.450.350">
    <property type="match status" value="1"/>
</dbReference>
<evidence type="ECO:0000256" key="6">
    <source>
        <dbReference type="ARBA" id="ARBA00023049"/>
    </source>
</evidence>
<dbReference type="GO" id="GO:0004222">
    <property type="term" value="F:metalloendopeptidase activity"/>
    <property type="evidence" value="ECO:0007669"/>
    <property type="project" value="TreeGrafter"/>
</dbReference>
<evidence type="ECO:0000256" key="1">
    <source>
        <dbReference type="ARBA" id="ARBA00001947"/>
    </source>
</evidence>
<feature type="domain" description="M23ase beta-sheet core" evidence="9">
    <location>
        <begin position="509"/>
        <end position="606"/>
    </location>
</feature>
<keyword evidence="8" id="KW-0472">Membrane</keyword>
<keyword evidence="8" id="KW-1133">Transmembrane helix</keyword>
<evidence type="ECO:0000256" key="3">
    <source>
        <dbReference type="ARBA" id="ARBA00022723"/>
    </source>
</evidence>
<name>A0A942DW78_9HYPH</name>
<dbReference type="CDD" id="cd12797">
    <property type="entry name" value="M23_peptidase"/>
    <property type="match status" value="1"/>
</dbReference>
<dbReference type="RefSeq" id="WP_188253692.1">
    <property type="nucleotide sequence ID" value="NZ_JABVCF010000002.1"/>
</dbReference>
<dbReference type="PANTHER" id="PTHR21666:SF288">
    <property type="entry name" value="CELL DIVISION PROTEIN YTFB"/>
    <property type="match status" value="1"/>
</dbReference>
<keyword evidence="6" id="KW-0482">Metalloprotease</keyword>
<dbReference type="SUPFAM" id="SSF51261">
    <property type="entry name" value="Duplicated hybrid motif"/>
    <property type="match status" value="1"/>
</dbReference>
<dbReference type="Pfam" id="PF01551">
    <property type="entry name" value="Peptidase_M23"/>
    <property type="match status" value="1"/>
</dbReference>
<dbReference type="GO" id="GO:0046872">
    <property type="term" value="F:metal ion binding"/>
    <property type="evidence" value="ECO:0007669"/>
    <property type="project" value="UniProtKB-KW"/>
</dbReference>
<keyword evidence="4" id="KW-0378">Hydrolase</keyword>
<evidence type="ECO:0000256" key="4">
    <source>
        <dbReference type="ARBA" id="ARBA00022801"/>
    </source>
</evidence>
<evidence type="ECO:0000256" key="8">
    <source>
        <dbReference type="SAM" id="Phobius"/>
    </source>
</evidence>
<evidence type="ECO:0000259" key="9">
    <source>
        <dbReference type="Pfam" id="PF01551"/>
    </source>
</evidence>
<evidence type="ECO:0000256" key="2">
    <source>
        <dbReference type="ARBA" id="ARBA00022670"/>
    </source>
</evidence>
<comment type="caution">
    <text evidence="10">The sequence shown here is derived from an EMBL/GenBank/DDBJ whole genome shotgun (WGS) entry which is preliminary data.</text>
</comment>
<protein>
    <submittedName>
        <fullName evidence="10">M23 family metallopeptidase</fullName>
    </submittedName>
</protein>
<dbReference type="AlphaFoldDB" id="A0A942DW78"/>
<dbReference type="InterPro" id="IPR016047">
    <property type="entry name" value="M23ase_b-sheet_dom"/>
</dbReference>
<dbReference type="GO" id="GO:0006508">
    <property type="term" value="P:proteolysis"/>
    <property type="evidence" value="ECO:0007669"/>
    <property type="project" value="UniProtKB-KW"/>
</dbReference>
<comment type="cofactor">
    <cofactor evidence="1">
        <name>Zn(2+)</name>
        <dbReference type="ChEBI" id="CHEBI:29105"/>
    </cofactor>
</comment>
<organism evidence="10 11">
    <name type="scientific">Pseudaminobacter soli</name>
    <name type="common">ex Zhang et al. 2022</name>
    <dbReference type="NCBI Taxonomy" id="2831468"/>
    <lineage>
        <taxon>Bacteria</taxon>
        <taxon>Pseudomonadati</taxon>
        <taxon>Pseudomonadota</taxon>
        <taxon>Alphaproteobacteria</taxon>
        <taxon>Hyphomicrobiales</taxon>
        <taxon>Phyllobacteriaceae</taxon>
        <taxon>Pseudaminobacter</taxon>
    </lineage>
</organism>
<dbReference type="InterPro" id="IPR011055">
    <property type="entry name" value="Dup_hybrid_motif"/>
</dbReference>
<keyword evidence="2" id="KW-0645">Protease</keyword>
<keyword evidence="5" id="KW-0862">Zinc</keyword>
<dbReference type="Proteomes" id="UP000680348">
    <property type="component" value="Unassembled WGS sequence"/>
</dbReference>
<accession>A0A942DW78</accession>